<evidence type="ECO:0000256" key="1">
    <source>
        <dbReference type="ARBA" id="ARBA00000024"/>
    </source>
</evidence>
<keyword evidence="4" id="KW-0028">Amino-acid biosynthesis</keyword>
<dbReference type="InterPro" id="IPR038019">
    <property type="entry name" value="PRib_AMP_CycHydrolase_sf"/>
</dbReference>
<comment type="pathway">
    <text evidence="2">Amino-acid biosynthesis; L-histidine biosynthesis; L-histidine from 5-phospho-alpha-D-ribose 1-diphosphate: step 3/9.</text>
</comment>
<evidence type="ECO:0000256" key="4">
    <source>
        <dbReference type="ARBA" id="ARBA00022605"/>
    </source>
</evidence>
<comment type="caution">
    <text evidence="8">The sequence shown here is derived from an EMBL/GenBank/DDBJ whole genome shotgun (WGS) entry which is preliminary data.</text>
</comment>
<dbReference type="EMBL" id="DRKW01000307">
    <property type="protein sequence ID" value="HEB74603.1"/>
    <property type="molecule type" value="Genomic_DNA"/>
</dbReference>
<dbReference type="Gene3D" id="3.10.20.810">
    <property type="entry name" value="Phosphoribosyl-AMP cyclohydrolase"/>
    <property type="match status" value="1"/>
</dbReference>
<feature type="non-terminal residue" evidence="8">
    <location>
        <position position="1"/>
    </location>
</feature>
<sequence length="66" mass="7579">GSSGHIQKVKEIFVDCDNDTLLLKVEQIGAACHKGYRSCFYRKLENGRLKIMSKKAFNPEEVYKNE</sequence>
<protein>
    <recommendedName>
        <fullName evidence="3">phosphoribosyl-AMP cyclohydrolase</fullName>
        <ecNumber evidence="3">3.5.4.19</ecNumber>
    </recommendedName>
</protein>
<evidence type="ECO:0000313" key="8">
    <source>
        <dbReference type="EMBL" id="HEB74603.1"/>
    </source>
</evidence>
<dbReference type="InterPro" id="IPR002496">
    <property type="entry name" value="PRib_AMP_CycHydrolase_dom"/>
</dbReference>
<proteinExistence type="predicted"/>
<gene>
    <name evidence="8" type="ORF">ENJ03_05215</name>
</gene>
<dbReference type="SUPFAM" id="SSF141734">
    <property type="entry name" value="HisI-like"/>
    <property type="match status" value="1"/>
</dbReference>
<dbReference type="GO" id="GO:0000105">
    <property type="term" value="P:L-histidine biosynthetic process"/>
    <property type="evidence" value="ECO:0007669"/>
    <property type="project" value="UniProtKB-UniPathway"/>
</dbReference>
<accession>A0A7V1N340</accession>
<dbReference type="UniPathway" id="UPA00031">
    <property type="reaction ID" value="UER00008"/>
</dbReference>
<dbReference type="Gene3D" id="4.10.80.70">
    <property type="match status" value="1"/>
</dbReference>
<dbReference type="AlphaFoldDB" id="A0A7V1N340"/>
<dbReference type="GO" id="GO:0004635">
    <property type="term" value="F:phosphoribosyl-AMP cyclohydrolase activity"/>
    <property type="evidence" value="ECO:0007669"/>
    <property type="project" value="UniProtKB-EC"/>
</dbReference>
<dbReference type="Proteomes" id="UP000886268">
    <property type="component" value="Unassembled WGS sequence"/>
</dbReference>
<evidence type="ECO:0000256" key="3">
    <source>
        <dbReference type="ARBA" id="ARBA00012721"/>
    </source>
</evidence>
<dbReference type="Pfam" id="PF01502">
    <property type="entry name" value="PRA-CH"/>
    <property type="match status" value="1"/>
</dbReference>
<evidence type="ECO:0000256" key="6">
    <source>
        <dbReference type="ARBA" id="ARBA00023102"/>
    </source>
</evidence>
<keyword evidence="5" id="KW-0378">Hydrolase</keyword>
<name>A0A7V1N340_DESA2</name>
<dbReference type="EC" id="3.5.4.19" evidence="3"/>
<reference evidence="8" key="1">
    <citation type="journal article" date="2020" name="mSystems">
        <title>Genome- and Community-Level Interaction Insights into Carbon Utilization and Element Cycling Functions of Hydrothermarchaeota in Hydrothermal Sediment.</title>
        <authorList>
            <person name="Zhou Z."/>
            <person name="Liu Y."/>
            <person name="Xu W."/>
            <person name="Pan J."/>
            <person name="Luo Z.H."/>
            <person name="Li M."/>
        </authorList>
    </citation>
    <scope>NUCLEOTIDE SEQUENCE [LARGE SCALE GENOMIC DNA]</scope>
    <source>
        <strain evidence="8">HyVt-45</strain>
    </source>
</reference>
<feature type="domain" description="Phosphoribosyl-AMP cyclohydrolase" evidence="7">
    <location>
        <begin position="2"/>
        <end position="41"/>
    </location>
</feature>
<evidence type="ECO:0000256" key="2">
    <source>
        <dbReference type="ARBA" id="ARBA00005169"/>
    </source>
</evidence>
<dbReference type="PANTHER" id="PTHR42945:SF1">
    <property type="entry name" value="HISTIDINE BIOSYNTHESIS BIFUNCTIONAL PROTEIN HIS7"/>
    <property type="match status" value="1"/>
</dbReference>
<evidence type="ECO:0000259" key="7">
    <source>
        <dbReference type="Pfam" id="PF01502"/>
    </source>
</evidence>
<organism evidence="8">
    <name type="scientific">Desulfofervidus auxilii</name>
    <dbReference type="NCBI Taxonomy" id="1621989"/>
    <lineage>
        <taxon>Bacteria</taxon>
        <taxon>Pseudomonadati</taxon>
        <taxon>Thermodesulfobacteriota</taxon>
        <taxon>Candidatus Desulfofervidia</taxon>
        <taxon>Candidatus Desulfofervidales</taxon>
        <taxon>Candidatus Desulfofervidaceae</taxon>
        <taxon>Candidatus Desulfofervidus</taxon>
    </lineage>
</organism>
<dbReference type="PANTHER" id="PTHR42945">
    <property type="entry name" value="HISTIDINE BIOSYNTHESIS BIFUNCTIONAL PROTEIN"/>
    <property type="match status" value="1"/>
</dbReference>
<evidence type="ECO:0000256" key="5">
    <source>
        <dbReference type="ARBA" id="ARBA00022801"/>
    </source>
</evidence>
<keyword evidence="6" id="KW-0368">Histidine biosynthesis</keyword>
<comment type="catalytic activity">
    <reaction evidence="1">
        <text>1-(5-phospho-beta-D-ribosyl)-5'-AMP + H2O = 1-(5-phospho-beta-D-ribosyl)-5-[(5-phospho-beta-D-ribosylamino)methylideneamino]imidazole-4-carboxamide</text>
        <dbReference type="Rhea" id="RHEA:20049"/>
        <dbReference type="ChEBI" id="CHEBI:15377"/>
        <dbReference type="ChEBI" id="CHEBI:58435"/>
        <dbReference type="ChEBI" id="CHEBI:59457"/>
        <dbReference type="EC" id="3.5.4.19"/>
    </reaction>
</comment>